<dbReference type="EMBL" id="FOGQ01000002">
    <property type="protein sequence ID" value="SER70938.1"/>
    <property type="molecule type" value="Genomic_DNA"/>
</dbReference>
<protein>
    <submittedName>
        <fullName evidence="2">AAA ATPase domain-containing protein</fullName>
    </submittedName>
</protein>
<dbReference type="PANTHER" id="PTHR34301">
    <property type="entry name" value="DNA-BINDING PROTEIN-RELATED"/>
    <property type="match status" value="1"/>
</dbReference>
<evidence type="ECO:0000313" key="2">
    <source>
        <dbReference type="EMBL" id="SER70938.1"/>
    </source>
</evidence>
<dbReference type="Pfam" id="PF13191">
    <property type="entry name" value="AAA_16"/>
    <property type="match status" value="1"/>
</dbReference>
<dbReference type="Proteomes" id="UP000198929">
    <property type="component" value="Unassembled WGS sequence"/>
</dbReference>
<evidence type="ECO:0000313" key="3">
    <source>
        <dbReference type="Proteomes" id="UP000198929"/>
    </source>
</evidence>
<sequence length="418" mass="45888">MWKIVKIVKDSKGGFARLGSMVRVHNPFRATLGSSPPYLAGRQNEIQDFDDALANGPGTHERISLVTGLRGVGKTVLLNEFEDVARVQGWWVISETATANFTERIKDAVFTLASKHLRDHEKVLTGIAVPQIFSIQFADAETYQLKLSLRQAITDFLDLQAQLDEKLGQGPVGLLITVDELHYSQSDEIREFGATVQHLVREDREIAVAMAGIPQAVKPLLASDEARNPVTFLRRANKIELGLVSDDEVKKALDEPLTGTGFSWDPDALGLATKACGGYPFMIQLMGQQAFLKRNGTVIDIDSAKEAKGAARRKLGQLVHAPALADLSDVDRTFLLAMAQDDGPSRMADISERLGIDPQYAGTYRRRLIEAEMIASTAYGYVDFELPYMREYLLDHVAAEAMGVLSSNNGPDSKDSKG</sequence>
<keyword evidence="3" id="KW-1185">Reference proteome</keyword>
<feature type="domain" description="Orc1-like AAA ATPase" evidence="1">
    <location>
        <begin position="39"/>
        <end position="196"/>
    </location>
</feature>
<name>A0A1H9RDY6_9CORY</name>
<proteinExistence type="predicted"/>
<reference evidence="3" key="1">
    <citation type="submission" date="2016-10" db="EMBL/GenBank/DDBJ databases">
        <authorList>
            <person name="Varghese N."/>
            <person name="Submissions S."/>
        </authorList>
    </citation>
    <scope>NUCLEOTIDE SEQUENCE [LARGE SCALE GENOMIC DNA]</scope>
    <source>
        <strain evidence="3">DSM 20524</strain>
    </source>
</reference>
<gene>
    <name evidence="2" type="ORF">SAMN05661109_00863</name>
</gene>
<organism evidence="2 3">
    <name type="scientific">Corynebacterium cystitidis DSM 20524</name>
    <dbReference type="NCBI Taxonomy" id="1121357"/>
    <lineage>
        <taxon>Bacteria</taxon>
        <taxon>Bacillati</taxon>
        <taxon>Actinomycetota</taxon>
        <taxon>Actinomycetes</taxon>
        <taxon>Mycobacteriales</taxon>
        <taxon>Corynebacteriaceae</taxon>
        <taxon>Corynebacterium</taxon>
    </lineage>
</organism>
<dbReference type="SUPFAM" id="SSF52540">
    <property type="entry name" value="P-loop containing nucleoside triphosphate hydrolases"/>
    <property type="match status" value="1"/>
</dbReference>
<dbReference type="PANTHER" id="PTHR34301:SF8">
    <property type="entry name" value="ATPASE DOMAIN-CONTAINING PROTEIN"/>
    <property type="match status" value="1"/>
</dbReference>
<evidence type="ECO:0000259" key="1">
    <source>
        <dbReference type="Pfam" id="PF13191"/>
    </source>
</evidence>
<dbReference type="InterPro" id="IPR041664">
    <property type="entry name" value="AAA_16"/>
</dbReference>
<dbReference type="AlphaFoldDB" id="A0A1H9RDY6"/>
<dbReference type="Gene3D" id="3.40.50.300">
    <property type="entry name" value="P-loop containing nucleotide triphosphate hydrolases"/>
    <property type="match status" value="1"/>
</dbReference>
<dbReference type="STRING" id="1121357.SAMN05661109_00863"/>
<dbReference type="InterPro" id="IPR027417">
    <property type="entry name" value="P-loop_NTPase"/>
</dbReference>
<accession>A0A1H9RDY6</accession>